<accession>A0AA39PHW3</accession>
<evidence type="ECO:0000313" key="1">
    <source>
        <dbReference type="EMBL" id="KAK0484563.1"/>
    </source>
</evidence>
<evidence type="ECO:0000313" key="2">
    <source>
        <dbReference type="Proteomes" id="UP001175227"/>
    </source>
</evidence>
<reference evidence="1" key="1">
    <citation type="submission" date="2023-06" db="EMBL/GenBank/DDBJ databases">
        <authorList>
            <consortium name="Lawrence Berkeley National Laboratory"/>
            <person name="Ahrendt S."/>
            <person name="Sahu N."/>
            <person name="Indic B."/>
            <person name="Wong-Bajracharya J."/>
            <person name="Merenyi Z."/>
            <person name="Ke H.-M."/>
            <person name="Monk M."/>
            <person name="Kocsube S."/>
            <person name="Drula E."/>
            <person name="Lipzen A."/>
            <person name="Balint B."/>
            <person name="Henrissat B."/>
            <person name="Andreopoulos B."/>
            <person name="Martin F.M."/>
            <person name="Harder C.B."/>
            <person name="Rigling D."/>
            <person name="Ford K.L."/>
            <person name="Foster G.D."/>
            <person name="Pangilinan J."/>
            <person name="Papanicolaou A."/>
            <person name="Barry K."/>
            <person name="LaButti K."/>
            <person name="Viragh M."/>
            <person name="Koriabine M."/>
            <person name="Yan M."/>
            <person name="Riley R."/>
            <person name="Champramary S."/>
            <person name="Plett K.L."/>
            <person name="Tsai I.J."/>
            <person name="Slot J."/>
            <person name="Sipos G."/>
            <person name="Plett J."/>
            <person name="Nagy L.G."/>
            <person name="Grigoriev I.V."/>
        </authorList>
    </citation>
    <scope>NUCLEOTIDE SEQUENCE</scope>
    <source>
        <strain evidence="1">ICMP 16352</strain>
    </source>
</reference>
<name>A0AA39PHW3_9AGAR</name>
<dbReference type="EMBL" id="JAUEPR010000005">
    <property type="protein sequence ID" value="KAK0484563.1"/>
    <property type="molecule type" value="Genomic_DNA"/>
</dbReference>
<proteinExistence type="predicted"/>
<sequence>MLAQENCHLGCRAIESPHHIFVECPVFQNFRVEASKEILSVMERALQTGKKEIQDFPVLRAATESFLSDCNTTWPLTDTQFYLGHIPPLDRCLPQPLFNSRIMRNHVLRNVHSAWHLIAVRLTGCIYGDLL</sequence>
<gene>
    <name evidence="1" type="ORF">IW261DRAFT_1331312</name>
</gene>
<dbReference type="AlphaFoldDB" id="A0AA39PHW3"/>
<organism evidence="1 2">
    <name type="scientific">Armillaria novae-zelandiae</name>
    <dbReference type="NCBI Taxonomy" id="153914"/>
    <lineage>
        <taxon>Eukaryota</taxon>
        <taxon>Fungi</taxon>
        <taxon>Dikarya</taxon>
        <taxon>Basidiomycota</taxon>
        <taxon>Agaricomycotina</taxon>
        <taxon>Agaricomycetes</taxon>
        <taxon>Agaricomycetidae</taxon>
        <taxon>Agaricales</taxon>
        <taxon>Marasmiineae</taxon>
        <taxon>Physalacriaceae</taxon>
        <taxon>Armillaria</taxon>
    </lineage>
</organism>
<protein>
    <submittedName>
        <fullName evidence="1">Uncharacterized protein</fullName>
    </submittedName>
</protein>
<dbReference type="Proteomes" id="UP001175227">
    <property type="component" value="Unassembled WGS sequence"/>
</dbReference>
<comment type="caution">
    <text evidence="1">The sequence shown here is derived from an EMBL/GenBank/DDBJ whole genome shotgun (WGS) entry which is preliminary data.</text>
</comment>
<keyword evidence="2" id="KW-1185">Reference proteome</keyword>